<evidence type="ECO:0000313" key="3">
    <source>
        <dbReference type="Proteomes" id="UP001215712"/>
    </source>
</evidence>
<dbReference type="EMBL" id="JAQJAN010000011">
    <property type="protein sequence ID" value="KAJ5719269.1"/>
    <property type="molecule type" value="Genomic_DNA"/>
</dbReference>
<evidence type="ECO:0000313" key="2">
    <source>
        <dbReference type="EMBL" id="KAJ5719269.1"/>
    </source>
</evidence>
<dbReference type="Proteomes" id="UP001215712">
    <property type="component" value="Unassembled WGS sequence"/>
</dbReference>
<reference evidence="2" key="1">
    <citation type="journal article" date="2023" name="IMA Fungus">
        <title>Comparative genomic study of the Penicillium genus elucidates a diverse pangenome and 15 lateral gene transfer events.</title>
        <authorList>
            <person name="Petersen C."/>
            <person name="Sorensen T."/>
            <person name="Nielsen M.R."/>
            <person name="Sondergaard T.E."/>
            <person name="Sorensen J.L."/>
            <person name="Fitzpatrick D.A."/>
            <person name="Frisvad J.C."/>
            <person name="Nielsen K.L."/>
        </authorList>
    </citation>
    <scope>NUCLEOTIDE SEQUENCE</scope>
    <source>
        <strain evidence="2">IBT 17514</strain>
    </source>
</reference>
<sequence length="487" mass="55453">MISQSSHNFKSAETAFEEACETFKKETNDPNKKCRLECIKATPLDDVIYAVNQAKEHYIQNRSHSKIRQYLEHTTERIHHYGNIMDVLVQQHPEYVSLAVVEHKKAGSIITNSLLDIADALPRVQLVSSLYPTESVERMVSTLYACIIKFLLWALKWYEEGSLKRALHALAKPQYEDIIDEMSRVTSSLMAEATAGSQAEQRDMHSELIAIRNTVEVTSGMNRDEQKHQRQMLQELLDSVSGLKIDIHTGQVIAQTERSQIYRSICAVKSTQALQVLSSQCTIDYEASLLTSKCQRDRRRTAKSTPFWKSRDLQNWNRSPTSALFLLKVRIADRQSAQDFCTNAIQQLLHAGIASLWILKPCDETYSSLDALKSLIYQAAISFNKLKGENDQTVDINRFFQASSEDQYAETLTELLCSLKVIYFIIQLNALDPDFIPQFVCSLRKVIRRFSEQGASTIIRILVINWSLDAILAKRSHPMASDLDLNP</sequence>
<accession>A0AAD6HIB5</accession>
<feature type="domain" description="DUF7708" evidence="1">
    <location>
        <begin position="70"/>
        <end position="201"/>
    </location>
</feature>
<dbReference type="AlphaFoldDB" id="A0AAD6HIB5"/>
<keyword evidence="3" id="KW-1185">Reference proteome</keyword>
<name>A0AAD6HIB5_9EURO</name>
<evidence type="ECO:0000259" key="1">
    <source>
        <dbReference type="Pfam" id="PF24809"/>
    </source>
</evidence>
<comment type="caution">
    <text evidence="2">The sequence shown here is derived from an EMBL/GenBank/DDBJ whole genome shotgun (WGS) entry which is preliminary data.</text>
</comment>
<reference evidence="2" key="2">
    <citation type="submission" date="2023-01" db="EMBL/GenBank/DDBJ databases">
        <authorList>
            <person name="Petersen C."/>
        </authorList>
    </citation>
    <scope>NUCLEOTIDE SEQUENCE</scope>
    <source>
        <strain evidence="2">IBT 17514</strain>
    </source>
</reference>
<gene>
    <name evidence="2" type="ORF">N7493_007724</name>
</gene>
<dbReference type="InterPro" id="IPR056125">
    <property type="entry name" value="DUF7708"/>
</dbReference>
<proteinExistence type="predicted"/>
<dbReference type="Pfam" id="PF24809">
    <property type="entry name" value="DUF7708"/>
    <property type="match status" value="1"/>
</dbReference>
<organism evidence="2 3">
    <name type="scientific">Penicillium malachiteum</name>
    <dbReference type="NCBI Taxonomy" id="1324776"/>
    <lineage>
        <taxon>Eukaryota</taxon>
        <taxon>Fungi</taxon>
        <taxon>Dikarya</taxon>
        <taxon>Ascomycota</taxon>
        <taxon>Pezizomycotina</taxon>
        <taxon>Eurotiomycetes</taxon>
        <taxon>Eurotiomycetidae</taxon>
        <taxon>Eurotiales</taxon>
        <taxon>Aspergillaceae</taxon>
        <taxon>Penicillium</taxon>
    </lineage>
</organism>
<protein>
    <recommendedName>
        <fullName evidence="1">DUF7708 domain-containing protein</fullName>
    </recommendedName>
</protein>